<dbReference type="SMART" id="SM00052">
    <property type="entry name" value="EAL"/>
    <property type="match status" value="1"/>
</dbReference>
<dbReference type="InterPro" id="IPR000160">
    <property type="entry name" value="GGDEF_dom"/>
</dbReference>
<dbReference type="InterPro" id="IPR052155">
    <property type="entry name" value="Biofilm_reg_signaling"/>
</dbReference>
<reference evidence="3 4" key="1">
    <citation type="submission" date="2024-03" db="EMBL/GenBank/DDBJ databases">
        <title>Draft genome sequence of Klenkia terrae.</title>
        <authorList>
            <person name="Duangmal K."/>
            <person name="Chantavorakit T."/>
        </authorList>
    </citation>
    <scope>NUCLEOTIDE SEQUENCE [LARGE SCALE GENOMIC DNA]</scope>
    <source>
        <strain evidence="3 4">JCM 17786</strain>
    </source>
</reference>
<dbReference type="InterPro" id="IPR001633">
    <property type="entry name" value="EAL_dom"/>
</dbReference>
<evidence type="ECO:0000313" key="3">
    <source>
        <dbReference type="EMBL" id="MEI4279129.1"/>
    </source>
</evidence>
<accession>A0ABU8E664</accession>
<evidence type="ECO:0000313" key="4">
    <source>
        <dbReference type="Proteomes" id="UP001373496"/>
    </source>
</evidence>
<keyword evidence="3" id="KW-0378">Hydrolase</keyword>
<dbReference type="InterPro" id="IPR035919">
    <property type="entry name" value="EAL_sf"/>
</dbReference>
<keyword evidence="4" id="KW-1185">Reference proteome</keyword>
<gene>
    <name evidence="3" type="ORF">UXQ13_11700</name>
</gene>
<dbReference type="SUPFAM" id="SSF55073">
    <property type="entry name" value="Nucleotide cyclase"/>
    <property type="match status" value="1"/>
</dbReference>
<evidence type="ECO:0000259" key="1">
    <source>
        <dbReference type="PROSITE" id="PS50883"/>
    </source>
</evidence>
<comment type="caution">
    <text evidence="3">The sequence shown here is derived from an EMBL/GenBank/DDBJ whole genome shotgun (WGS) entry which is preliminary data.</text>
</comment>
<dbReference type="Pfam" id="PF00990">
    <property type="entry name" value="GGDEF"/>
    <property type="match status" value="1"/>
</dbReference>
<dbReference type="NCBIfam" id="TIGR00254">
    <property type="entry name" value="GGDEF"/>
    <property type="match status" value="1"/>
</dbReference>
<dbReference type="PROSITE" id="PS50883">
    <property type="entry name" value="EAL"/>
    <property type="match status" value="1"/>
</dbReference>
<dbReference type="GO" id="GO:0071111">
    <property type="term" value="F:cyclic-guanylate-specific phosphodiesterase activity"/>
    <property type="evidence" value="ECO:0007669"/>
    <property type="project" value="UniProtKB-EC"/>
</dbReference>
<dbReference type="InterPro" id="IPR029787">
    <property type="entry name" value="Nucleotide_cyclase"/>
</dbReference>
<dbReference type="SMART" id="SM00267">
    <property type="entry name" value="GGDEF"/>
    <property type="match status" value="1"/>
</dbReference>
<dbReference type="Proteomes" id="UP001373496">
    <property type="component" value="Unassembled WGS sequence"/>
</dbReference>
<dbReference type="SUPFAM" id="SSF141868">
    <property type="entry name" value="EAL domain-like"/>
    <property type="match status" value="1"/>
</dbReference>
<feature type="domain" description="EAL" evidence="1">
    <location>
        <begin position="343"/>
        <end position="593"/>
    </location>
</feature>
<dbReference type="InterPro" id="IPR043128">
    <property type="entry name" value="Rev_trsase/Diguanyl_cyclase"/>
</dbReference>
<keyword evidence="3" id="KW-0808">Transferase</keyword>
<dbReference type="Pfam" id="PF00563">
    <property type="entry name" value="EAL"/>
    <property type="match status" value="1"/>
</dbReference>
<keyword evidence="3" id="KW-0548">Nucleotidyltransferase</keyword>
<dbReference type="Gene3D" id="3.30.70.270">
    <property type="match status" value="1"/>
</dbReference>
<sequence length="598" mass="62423">MIASVVALAVVQAALAIRSPDLTWPQAVAALDAVMVCLALRYISSRADLGPSIGLVLLGGVTASVYDALVSDTGVRLASVHAEQGVVWVVAQVLFAAGCLHPQVASAFATGGPGRQRSESTRLLGTTPVVLVPIALAQLQSGQLLPNQAYLAIAALLAGLAIARGAQTVRASERLARQDPLTGLLNRRGLRTAFQDLVHPVSRTVQAGGVLVVLDLDDFKHVNDTWGHEVGDQLLVAVGSRLSETVPAGSTVCRSGGDEFVLLLPPGADAPAHLLSRALDAPVTLAGRPFPVRCSAGWVPLGPGSELAHALADADVALYASKSGARGTATLFAPEQREQVLGQLALGADLRRLVDGDPTAGELFLLYQPLVSLPSRRVIGCEALLRWRHPTRGLVSPDTFLPIAESQGHGAALDAWVLREACRAAQAEIDPTWSVSVNLGRSSMVDPDLAGTVRAALATSGLAAERLHLEITEHDQLPADAGVVPLRDLALEGVGVALDDFGTGYTSVAYLERYPISVLKLDRSVTGYDASVGLLRGLVALATGMGTTVLAEGIETDEQCARLATLGVDAGQGWLFGRPVPTSDLTTHRPLVTSLSER</sequence>
<evidence type="ECO:0000259" key="2">
    <source>
        <dbReference type="PROSITE" id="PS50887"/>
    </source>
</evidence>
<proteinExistence type="predicted"/>
<dbReference type="GO" id="GO:0052621">
    <property type="term" value="F:diguanylate cyclase activity"/>
    <property type="evidence" value="ECO:0007669"/>
    <property type="project" value="UniProtKB-EC"/>
</dbReference>
<dbReference type="EC" id="2.7.7.65" evidence="3"/>
<dbReference type="Gene3D" id="3.20.20.450">
    <property type="entry name" value="EAL domain"/>
    <property type="match status" value="1"/>
</dbReference>
<dbReference type="EMBL" id="JBAPLV010000011">
    <property type="protein sequence ID" value="MEI4279129.1"/>
    <property type="molecule type" value="Genomic_DNA"/>
</dbReference>
<protein>
    <submittedName>
        <fullName evidence="3">Bifunctional diguanylate cyclase/phosphodiesterase</fullName>
        <ecNumber evidence="3">2.7.7.65</ecNumber>
        <ecNumber evidence="3">3.1.4.52</ecNumber>
    </submittedName>
</protein>
<feature type="domain" description="GGDEF" evidence="2">
    <location>
        <begin position="207"/>
        <end position="334"/>
    </location>
</feature>
<organism evidence="3 4">
    <name type="scientific">Klenkia terrae</name>
    <dbReference type="NCBI Taxonomy" id="1052259"/>
    <lineage>
        <taxon>Bacteria</taxon>
        <taxon>Bacillati</taxon>
        <taxon>Actinomycetota</taxon>
        <taxon>Actinomycetes</taxon>
        <taxon>Geodermatophilales</taxon>
        <taxon>Geodermatophilaceae</taxon>
        <taxon>Klenkia</taxon>
    </lineage>
</organism>
<dbReference type="RefSeq" id="WP_225235178.1">
    <property type="nucleotide sequence ID" value="NZ_JBAPLV010000011.1"/>
</dbReference>
<dbReference type="CDD" id="cd01949">
    <property type="entry name" value="GGDEF"/>
    <property type="match status" value="1"/>
</dbReference>
<dbReference type="PANTHER" id="PTHR44757:SF2">
    <property type="entry name" value="BIOFILM ARCHITECTURE MAINTENANCE PROTEIN MBAA"/>
    <property type="match status" value="1"/>
</dbReference>
<dbReference type="EC" id="3.1.4.52" evidence="3"/>
<dbReference type="PANTHER" id="PTHR44757">
    <property type="entry name" value="DIGUANYLATE CYCLASE DGCP"/>
    <property type="match status" value="1"/>
</dbReference>
<name>A0ABU8E664_9ACTN</name>
<dbReference type="CDD" id="cd01948">
    <property type="entry name" value="EAL"/>
    <property type="match status" value="1"/>
</dbReference>
<dbReference type="PROSITE" id="PS50887">
    <property type="entry name" value="GGDEF"/>
    <property type="match status" value="1"/>
</dbReference>